<evidence type="ECO:0000313" key="2">
    <source>
        <dbReference type="EMBL" id="KAF2440332.1"/>
    </source>
</evidence>
<sequence length="179" mass="19435">MKRHTLLKRTLSHAEERKIMKALERVPARMHPADTTAPPEVPTGEDVGEPEFGDASHKGFEGSKVAGMSLKDRWALWESTLPQKSSVLPFRPRSDHELVKLAAHIWCQNSLGRIKVCSRRIAFVFVSDFISWVLLSGILSGCFGCVAVVASACILGLLGCMPVNVCLGELAVGVNQVAG</sequence>
<evidence type="ECO:0000256" key="1">
    <source>
        <dbReference type="SAM" id="Phobius"/>
    </source>
</evidence>
<comment type="caution">
    <text evidence="2">The sequence shown here is derived from an EMBL/GenBank/DDBJ whole genome shotgun (WGS) entry which is preliminary data.</text>
</comment>
<keyword evidence="3" id="KW-1185">Reference proteome</keyword>
<reference evidence="2" key="1">
    <citation type="journal article" date="2020" name="Stud. Mycol.">
        <title>101 Dothideomycetes genomes: a test case for predicting lifestyles and emergence of pathogens.</title>
        <authorList>
            <person name="Haridas S."/>
            <person name="Albert R."/>
            <person name="Binder M."/>
            <person name="Bloem J."/>
            <person name="Labutti K."/>
            <person name="Salamov A."/>
            <person name="Andreopoulos B."/>
            <person name="Baker S."/>
            <person name="Barry K."/>
            <person name="Bills G."/>
            <person name="Bluhm B."/>
            <person name="Cannon C."/>
            <person name="Castanera R."/>
            <person name="Culley D."/>
            <person name="Daum C."/>
            <person name="Ezra D."/>
            <person name="Gonzalez J."/>
            <person name="Henrissat B."/>
            <person name="Kuo A."/>
            <person name="Liang C."/>
            <person name="Lipzen A."/>
            <person name="Lutzoni F."/>
            <person name="Magnuson J."/>
            <person name="Mondo S."/>
            <person name="Nolan M."/>
            <person name="Ohm R."/>
            <person name="Pangilinan J."/>
            <person name="Park H.-J."/>
            <person name="Ramirez L."/>
            <person name="Alfaro M."/>
            <person name="Sun H."/>
            <person name="Tritt A."/>
            <person name="Yoshinaga Y."/>
            <person name="Zwiers L.-H."/>
            <person name="Turgeon B."/>
            <person name="Goodwin S."/>
            <person name="Spatafora J."/>
            <person name="Crous P."/>
            <person name="Grigoriev I."/>
        </authorList>
    </citation>
    <scope>NUCLEOTIDE SEQUENCE</scope>
    <source>
        <strain evidence="2">CBS 690.94</strain>
    </source>
</reference>
<dbReference type="EMBL" id="MU001507">
    <property type="protein sequence ID" value="KAF2440332.1"/>
    <property type="molecule type" value="Genomic_DNA"/>
</dbReference>
<feature type="transmembrane region" description="Helical" evidence="1">
    <location>
        <begin position="129"/>
        <end position="158"/>
    </location>
</feature>
<organism evidence="2 3">
    <name type="scientific">Karstenula rhodostoma CBS 690.94</name>
    <dbReference type="NCBI Taxonomy" id="1392251"/>
    <lineage>
        <taxon>Eukaryota</taxon>
        <taxon>Fungi</taxon>
        <taxon>Dikarya</taxon>
        <taxon>Ascomycota</taxon>
        <taxon>Pezizomycotina</taxon>
        <taxon>Dothideomycetes</taxon>
        <taxon>Pleosporomycetidae</taxon>
        <taxon>Pleosporales</taxon>
        <taxon>Massarineae</taxon>
        <taxon>Didymosphaeriaceae</taxon>
        <taxon>Karstenula</taxon>
    </lineage>
</organism>
<dbReference type="AlphaFoldDB" id="A0A9P4U8R8"/>
<name>A0A9P4U8R8_9PLEO</name>
<dbReference type="Proteomes" id="UP000799764">
    <property type="component" value="Unassembled WGS sequence"/>
</dbReference>
<dbReference type="OrthoDB" id="10416159at2759"/>
<keyword evidence="1" id="KW-0472">Membrane</keyword>
<protein>
    <submittedName>
        <fullName evidence="2">Uncharacterized protein</fullName>
    </submittedName>
</protein>
<keyword evidence="1" id="KW-1133">Transmembrane helix</keyword>
<evidence type="ECO:0000313" key="3">
    <source>
        <dbReference type="Proteomes" id="UP000799764"/>
    </source>
</evidence>
<gene>
    <name evidence="2" type="ORF">P171DRAFT_99100</name>
</gene>
<proteinExistence type="predicted"/>
<keyword evidence="1" id="KW-0812">Transmembrane</keyword>
<accession>A0A9P4U8R8</accession>